<dbReference type="AlphaFoldDB" id="A0A9W4GV79"/>
<comment type="caution">
    <text evidence="2">The sequence shown here is derived from an EMBL/GenBank/DDBJ whole genome shotgun (WGS) entry which is preliminary data.</text>
</comment>
<accession>A0A9W4GV79</accession>
<dbReference type="EMBL" id="CAJSLV010000114">
    <property type="protein sequence ID" value="CAG6398969.1"/>
    <property type="molecule type" value="Genomic_DNA"/>
</dbReference>
<evidence type="ECO:0000313" key="3">
    <source>
        <dbReference type="Proteomes" id="UP001152519"/>
    </source>
</evidence>
<protein>
    <submittedName>
        <fullName evidence="2">Uncharacterized protein</fullName>
    </submittedName>
</protein>
<keyword evidence="3" id="KW-1185">Reference proteome</keyword>
<organism evidence="2 3">
    <name type="scientific">Actinacidiphila cocklensis</name>
    <dbReference type="NCBI Taxonomy" id="887465"/>
    <lineage>
        <taxon>Bacteria</taxon>
        <taxon>Bacillati</taxon>
        <taxon>Actinomycetota</taxon>
        <taxon>Actinomycetes</taxon>
        <taxon>Kitasatosporales</taxon>
        <taxon>Streptomycetaceae</taxon>
        <taxon>Actinacidiphila</taxon>
    </lineage>
</organism>
<evidence type="ECO:0000313" key="2">
    <source>
        <dbReference type="EMBL" id="CAG6398969.1"/>
    </source>
</evidence>
<dbReference type="Proteomes" id="UP001152519">
    <property type="component" value="Unassembled WGS sequence"/>
</dbReference>
<reference evidence="2" key="1">
    <citation type="submission" date="2021-05" db="EMBL/GenBank/DDBJ databases">
        <authorList>
            <person name="Arsene-Ploetze F."/>
        </authorList>
    </citation>
    <scope>NUCLEOTIDE SEQUENCE</scope>
    <source>
        <strain evidence="2">DSM 42138</strain>
    </source>
</reference>
<evidence type="ECO:0000256" key="1">
    <source>
        <dbReference type="SAM" id="MobiDB-lite"/>
    </source>
</evidence>
<dbReference type="RefSeq" id="WP_251501077.1">
    <property type="nucleotide sequence ID" value="NZ_CAJSLV010000114.1"/>
</dbReference>
<feature type="region of interest" description="Disordered" evidence="1">
    <location>
        <begin position="1"/>
        <end position="20"/>
    </location>
</feature>
<proteinExistence type="predicted"/>
<gene>
    <name evidence="2" type="ORF">SCOCK_80124</name>
</gene>
<name>A0A9W4GV79_9ACTN</name>
<sequence>MSPAPRRLALRLPEPAAGDPREQYAPGGAVFDAWMALAGAGLRPALVRPADLADGTAARRGITQTLTVEDVALRLAGEGI</sequence>